<gene>
    <name evidence="1" type="ORF">BO85DRAFT_443621</name>
</gene>
<dbReference type="Proteomes" id="UP000249526">
    <property type="component" value="Unassembled WGS sequence"/>
</dbReference>
<accession>A0A8G1VIM4</accession>
<protein>
    <submittedName>
        <fullName evidence="1">Uncharacterized protein</fullName>
    </submittedName>
</protein>
<keyword evidence="2" id="KW-1185">Reference proteome</keyword>
<dbReference type="GeneID" id="37162284"/>
<sequence length="624" mass="67954">HPHATGLGWVDGMGQGSDTQLYTVDLTPTRDQASVGRMGRAWDNNTHTQHSSSSYPAQGATTYPAQGATTLLAHGRVEGTGLRQQSTTRQHNTDSYGSGLMVGWMGRAWKTLLYILTSIYDIARQLLWPHGWVDGMGLEDHIIYTCSVLTQGFTASATSQALVGWQGRAWAIRRILAVDIGHKAVSCQLPHLGMMDFTSTTNQALVGWQGWAWVVARRHRLSTRSLSEPRRGWLVGTGWVTSVTRHWVDTGDPALNGSHSEPGLGWVAGTGLGHRTRGWRVWVKFYRSNKPSLGWVAGSGLGYRIQHPSNSSLQWWTRPRLGGWDGPGTSDTGEGGLGHMSDLQIKINCLYFCMAPSLGWVAGMGLGYRIQHPPHRFTAVVSQASVGWLGRAWDIGHGGGGRRHPWMGGRDGLGLSDSTSIIQVHCSGEPQALVGWKGRAWDLLTLTAKVHCSGEPGPECYPTNTSCPGWVDGTGLGYRLTTTAQVHHCSGPGLGWAVGTGLGHRIQHLIHTDIYRFTTAVSQALVGWLGRAWVIGHGVGGFGLSDRLHLLHYSLEDQALDGRLGRAWVSDSISTIQFTTAVSHASVGRLGRAWDIGHRGGGVPVRLLWWSMITHRLYQFRGAV</sequence>
<proteinExistence type="predicted"/>
<feature type="non-terminal residue" evidence="1">
    <location>
        <position position="1"/>
    </location>
</feature>
<reference evidence="1 2" key="1">
    <citation type="submission" date="2018-02" db="EMBL/GenBank/DDBJ databases">
        <title>The genomes of Aspergillus section Nigri reveals drivers in fungal speciation.</title>
        <authorList>
            <consortium name="DOE Joint Genome Institute"/>
            <person name="Vesth T.C."/>
            <person name="Nybo J."/>
            <person name="Theobald S."/>
            <person name="Brandl J."/>
            <person name="Frisvad J.C."/>
            <person name="Nielsen K.F."/>
            <person name="Lyhne E.K."/>
            <person name="Kogle M.E."/>
            <person name="Kuo A."/>
            <person name="Riley R."/>
            <person name="Clum A."/>
            <person name="Nolan M."/>
            <person name="Lipzen A."/>
            <person name="Salamov A."/>
            <person name="Henrissat B."/>
            <person name="Wiebenga A."/>
            <person name="De vries R.P."/>
            <person name="Grigoriev I.V."/>
            <person name="Mortensen U.H."/>
            <person name="Andersen M.R."/>
            <person name="Baker S.E."/>
        </authorList>
    </citation>
    <scope>NUCLEOTIDE SEQUENCE [LARGE SCALE GENOMIC DNA]</scope>
    <source>
        <strain evidence="1 2">CBS 112811</strain>
    </source>
</reference>
<name>A0A8G1VIM4_9EURO</name>
<dbReference type="AlphaFoldDB" id="A0A8G1VIM4"/>
<evidence type="ECO:0000313" key="1">
    <source>
        <dbReference type="EMBL" id="RAH51863.1"/>
    </source>
</evidence>
<organism evidence="1 2">
    <name type="scientific">Aspergillus piperis CBS 112811</name>
    <dbReference type="NCBI Taxonomy" id="1448313"/>
    <lineage>
        <taxon>Eukaryota</taxon>
        <taxon>Fungi</taxon>
        <taxon>Dikarya</taxon>
        <taxon>Ascomycota</taxon>
        <taxon>Pezizomycotina</taxon>
        <taxon>Eurotiomycetes</taxon>
        <taxon>Eurotiomycetidae</taxon>
        <taxon>Eurotiales</taxon>
        <taxon>Aspergillaceae</taxon>
        <taxon>Aspergillus</taxon>
        <taxon>Aspergillus subgen. Circumdati</taxon>
    </lineage>
</organism>
<dbReference type="RefSeq" id="XP_025509785.1">
    <property type="nucleotide sequence ID" value="XM_025658882.1"/>
</dbReference>
<dbReference type="EMBL" id="KZ825091">
    <property type="protein sequence ID" value="RAH51863.1"/>
    <property type="molecule type" value="Genomic_DNA"/>
</dbReference>
<evidence type="ECO:0000313" key="2">
    <source>
        <dbReference type="Proteomes" id="UP000249526"/>
    </source>
</evidence>